<reference evidence="10" key="1">
    <citation type="submission" date="2021-01" db="EMBL/GenBank/DDBJ databases">
        <authorList>
            <person name="Corre E."/>
            <person name="Pelletier E."/>
            <person name="Niang G."/>
            <person name="Scheremetjew M."/>
            <person name="Finn R."/>
            <person name="Kale V."/>
            <person name="Holt S."/>
            <person name="Cochrane G."/>
            <person name="Meng A."/>
            <person name="Brown T."/>
            <person name="Cohen L."/>
        </authorList>
    </citation>
    <scope>NUCLEOTIDE SEQUENCE</scope>
    <source>
        <strain evidence="10">GSO104</strain>
    </source>
</reference>
<dbReference type="InterPro" id="IPR045024">
    <property type="entry name" value="NDH-2"/>
</dbReference>
<dbReference type="InterPro" id="IPR036188">
    <property type="entry name" value="FAD/NAD-bd_sf"/>
</dbReference>
<gene>
    <name evidence="10" type="ORF">DBRI00130_LOCUS26061</name>
</gene>
<evidence type="ECO:0000259" key="8">
    <source>
        <dbReference type="Pfam" id="PF07992"/>
    </source>
</evidence>
<evidence type="ECO:0000259" key="9">
    <source>
        <dbReference type="Pfam" id="PF22366"/>
    </source>
</evidence>
<evidence type="ECO:0008006" key="11">
    <source>
        <dbReference type="Google" id="ProtNLM"/>
    </source>
</evidence>
<protein>
    <recommendedName>
        <fullName evidence="11">FAD/NAD(P)-binding domain-containing protein</fullName>
    </recommendedName>
</protein>
<feature type="chain" id="PRO_5031112718" description="FAD/NAD(P)-binding domain-containing protein" evidence="7">
    <location>
        <begin position="25"/>
        <end position="898"/>
    </location>
</feature>
<dbReference type="AlphaFoldDB" id="A0A7S4RY23"/>
<sequence>MIPSLRMTNMMIAILASAAVTANAFIPASPAASFHPTSAAFVPTSAALKHQQWRQLTRAQTRLAANGGMDAYAAQMASMMQLQNVPPPATQQQQQYQQANDEESTHSSSGNSASKWTGQNSHLAQLQQPHAAPAEDSSSNPYSQYAPSDTGVTDAYVAQVEQQQQDISQSFTTDSNIVVDMYEAQYADYLQSLQNDMEMESSLGSISVADGVNAQVDDVGAVPYEQIVVEEEMVVAEDTKEVMEEGESMEDKFLKMVSNEVEYKKLFFDGTDSPNGEVSQNQQDPQSHFTAEAAAADNTEVVQEEESMEDKFLRMVSNEVQYKKLLNQSPYALTDIEWKVLIQRFLDNLEDGTQKNNGKFKGQSKLSRQIKPKTNRKTVVVLGTGWASHAFVKLASTYDLRVVVVSPVNHFVFTPMLASAAVGTVEYRSMTEPIRVTNPYIDNFVEGRAVGVDVEGKTVQIQLTSLSTVTGAFKGLASSAPCRLEPEALETQIVYGDDDVVQRDKTQGAGGVIELKYDYLLCGVGTQSRSSIVPGAKEHCFNLKTSQDSKRLRTAIGEALEFASRPDVQEFYYNDEQTQIMAREERRRRVRIAVVGGGPTGVELSGEMCDFFKQVCGAPDGAYQHLRDDVSVILVHGGSELLPAMDVPLRARALEALQAQGVEVRLNTRLKEVGQDYIVIGEKGSDVVETIPLAVTVWAAGNAPVPFVRELLKKLPAHAAGSGGRVNVDRWLRCPTKTKESFGSILVYGDVACLDSRPKYATSPEPLPQTAQVAGQQGAFVARMLNRGYDMEQSVPKLPELSDSEAFSLLRVWLASRGLEEAPGFDFLSLGLLAYVGQEEALNQVMLGDVPIFNYSGKIAFALWRSVYLAKQASSRNQALIAFDWLRTNAYGRDITRL</sequence>
<feature type="compositionally biased region" description="Polar residues" evidence="6">
    <location>
        <begin position="272"/>
        <end position="289"/>
    </location>
</feature>
<dbReference type="SUPFAM" id="SSF51905">
    <property type="entry name" value="FAD/NAD(P)-binding domain"/>
    <property type="match status" value="2"/>
</dbReference>
<feature type="signal peptide" evidence="7">
    <location>
        <begin position="1"/>
        <end position="24"/>
    </location>
</feature>
<name>A0A7S4RY23_9STRA</name>
<evidence type="ECO:0000256" key="7">
    <source>
        <dbReference type="SAM" id="SignalP"/>
    </source>
</evidence>
<dbReference type="Pfam" id="PF07992">
    <property type="entry name" value="Pyr_redox_2"/>
    <property type="match status" value="1"/>
</dbReference>
<keyword evidence="3" id="KW-0274">FAD</keyword>
<dbReference type="InterPro" id="IPR054585">
    <property type="entry name" value="NDH2-like_C"/>
</dbReference>
<keyword evidence="5" id="KW-0520">NAD</keyword>
<feature type="region of interest" description="Disordered" evidence="6">
    <location>
        <begin position="272"/>
        <end position="294"/>
    </location>
</feature>
<evidence type="ECO:0000256" key="6">
    <source>
        <dbReference type="SAM" id="MobiDB-lite"/>
    </source>
</evidence>
<feature type="domain" description="External alternative NADH-ubiquinone oxidoreductase-like C-terminal" evidence="9">
    <location>
        <begin position="831"/>
        <end position="894"/>
    </location>
</feature>
<comment type="similarity">
    <text evidence="1">Belongs to the NADH dehydrogenase family.</text>
</comment>
<feature type="compositionally biased region" description="Polar residues" evidence="6">
    <location>
        <begin position="106"/>
        <end position="121"/>
    </location>
</feature>
<evidence type="ECO:0000256" key="2">
    <source>
        <dbReference type="ARBA" id="ARBA00022630"/>
    </source>
</evidence>
<keyword evidence="2" id="KW-0285">Flavoprotein</keyword>
<dbReference type="GO" id="GO:0003954">
    <property type="term" value="F:NADH dehydrogenase activity"/>
    <property type="evidence" value="ECO:0007669"/>
    <property type="project" value="InterPro"/>
</dbReference>
<feature type="compositionally biased region" description="Low complexity" evidence="6">
    <location>
        <begin position="122"/>
        <end position="134"/>
    </location>
</feature>
<evidence type="ECO:0000256" key="3">
    <source>
        <dbReference type="ARBA" id="ARBA00022827"/>
    </source>
</evidence>
<keyword evidence="4" id="KW-0560">Oxidoreductase</keyword>
<proteinExistence type="inferred from homology"/>
<keyword evidence="7" id="KW-0732">Signal</keyword>
<dbReference type="GO" id="GO:0005739">
    <property type="term" value="C:mitochondrion"/>
    <property type="evidence" value="ECO:0007669"/>
    <property type="project" value="UniProtKB-ARBA"/>
</dbReference>
<dbReference type="EMBL" id="HBNS01033298">
    <property type="protein sequence ID" value="CAE4628450.1"/>
    <property type="molecule type" value="Transcribed_RNA"/>
</dbReference>
<dbReference type="Pfam" id="PF22366">
    <property type="entry name" value="NDH2_C"/>
    <property type="match status" value="1"/>
</dbReference>
<dbReference type="Gene3D" id="3.50.50.100">
    <property type="match status" value="1"/>
</dbReference>
<dbReference type="PANTHER" id="PTHR43706">
    <property type="entry name" value="NADH DEHYDROGENASE"/>
    <property type="match status" value="1"/>
</dbReference>
<accession>A0A7S4RY23</accession>
<evidence type="ECO:0000256" key="4">
    <source>
        <dbReference type="ARBA" id="ARBA00023002"/>
    </source>
</evidence>
<dbReference type="InterPro" id="IPR023753">
    <property type="entry name" value="FAD/NAD-binding_dom"/>
</dbReference>
<feature type="compositionally biased region" description="Polar residues" evidence="6">
    <location>
        <begin position="136"/>
        <end position="149"/>
    </location>
</feature>
<feature type="region of interest" description="Disordered" evidence="6">
    <location>
        <begin position="85"/>
        <end position="149"/>
    </location>
</feature>
<evidence type="ECO:0000256" key="5">
    <source>
        <dbReference type="ARBA" id="ARBA00023027"/>
    </source>
</evidence>
<organism evidence="10">
    <name type="scientific">Ditylum brightwellii</name>
    <dbReference type="NCBI Taxonomy" id="49249"/>
    <lineage>
        <taxon>Eukaryota</taxon>
        <taxon>Sar</taxon>
        <taxon>Stramenopiles</taxon>
        <taxon>Ochrophyta</taxon>
        <taxon>Bacillariophyta</taxon>
        <taxon>Mediophyceae</taxon>
        <taxon>Lithodesmiophycidae</taxon>
        <taxon>Lithodesmiales</taxon>
        <taxon>Lithodesmiaceae</taxon>
        <taxon>Ditylum</taxon>
    </lineage>
</organism>
<dbReference type="PANTHER" id="PTHR43706:SF38">
    <property type="entry name" value="FAD_NAD(P)-BINDING DOMAIN-CONTAINING PROTEIN"/>
    <property type="match status" value="1"/>
</dbReference>
<evidence type="ECO:0000256" key="1">
    <source>
        <dbReference type="ARBA" id="ARBA00005272"/>
    </source>
</evidence>
<feature type="domain" description="FAD/NAD(P)-binding" evidence="8">
    <location>
        <begin position="378"/>
        <end position="778"/>
    </location>
</feature>
<evidence type="ECO:0000313" key="10">
    <source>
        <dbReference type="EMBL" id="CAE4628450.1"/>
    </source>
</evidence>